<feature type="compositionally biased region" description="Acidic residues" evidence="8">
    <location>
        <begin position="275"/>
        <end position="284"/>
    </location>
</feature>
<accession>A0A8J2HHJ5</accession>
<feature type="compositionally biased region" description="Acidic residues" evidence="8">
    <location>
        <begin position="245"/>
        <end position="255"/>
    </location>
</feature>
<sequence>MKKSDIIARVLSTIDANTEKPEKFLGVQDDVELELRKNLKILYDFTREKTIEHTIINNSNNCDYTLPKLVIEDVDQENIWQQLELQNESVIQNLIVEICNITAKNNLLKLSGTKQRNNVNDDDEHDNNKEENISHCDENPSDDNEPLDSNNQIEIKLPNNEKTKTSKRKRVKNKPSIVDDKFFKLSELDKFLNHEDKKEFTKKSDSNSDHDSDEEFIDLFNNYPSEDEDDDDDDAKDIKYADFFDSPESEDDDNDSTQNKITSNDGNDSDNSNDSIDDCNEDVEYQINNDENHFKSEKRKITKKVDGKNKRVKFSMDANTDDDDDDDDGGDGDNNSRMTDEDMETDIKSSLDLRTERAEKKIAKLETENIKEKTWSLKGETKGDDRPTDALLEDYLDYDVGSRPAPVMTETTNFKLEDIIKQRIKDNAWDDVQRKIKPVETPTEYKKKLVMDQEKSKKSLAEIYEDSYLKQKQSIAPDNSEHQDDEYIKFGDELIKLDVIREDLKCLFRQLDALSNNHCTPKQAQPDLKIISNVPAINMEEVAPVATADATLLAPEEVQAKNRGDPKGKSELTTADQNRNRKLKKKAQKLRRINMEAKEKKLIQNNKKSKSVDNLLIKKLTADRNIKIMK</sequence>
<evidence type="ECO:0000256" key="7">
    <source>
        <dbReference type="PIRNR" id="PIRNR017300"/>
    </source>
</evidence>
<feature type="region of interest" description="Disordered" evidence="8">
    <location>
        <begin position="221"/>
        <end position="352"/>
    </location>
</feature>
<evidence type="ECO:0000256" key="5">
    <source>
        <dbReference type="ARBA" id="ARBA00023274"/>
    </source>
</evidence>
<feature type="compositionally biased region" description="Basic and acidic residues" evidence="8">
    <location>
        <begin position="560"/>
        <end position="570"/>
    </location>
</feature>
<dbReference type="OrthoDB" id="445326at2759"/>
<comment type="function">
    <text evidence="7">Involved in nucleolar processing of pre-18S ribosomal RNA.</text>
</comment>
<dbReference type="Proteomes" id="UP000786811">
    <property type="component" value="Unassembled WGS sequence"/>
</dbReference>
<dbReference type="AlphaFoldDB" id="A0A8J2HHJ5"/>
<organism evidence="9 10">
    <name type="scientific">Cotesia congregata</name>
    <name type="common">Parasitoid wasp</name>
    <name type="synonym">Apanteles congregatus</name>
    <dbReference type="NCBI Taxonomy" id="51543"/>
    <lineage>
        <taxon>Eukaryota</taxon>
        <taxon>Metazoa</taxon>
        <taxon>Ecdysozoa</taxon>
        <taxon>Arthropoda</taxon>
        <taxon>Hexapoda</taxon>
        <taxon>Insecta</taxon>
        <taxon>Pterygota</taxon>
        <taxon>Neoptera</taxon>
        <taxon>Endopterygota</taxon>
        <taxon>Hymenoptera</taxon>
        <taxon>Apocrita</taxon>
        <taxon>Ichneumonoidea</taxon>
        <taxon>Braconidae</taxon>
        <taxon>Microgastrinae</taxon>
        <taxon>Cotesia</taxon>
    </lineage>
</organism>
<keyword evidence="4 7" id="KW-0539">Nucleus</keyword>
<dbReference type="GO" id="GO:0032040">
    <property type="term" value="C:small-subunit processome"/>
    <property type="evidence" value="ECO:0007669"/>
    <property type="project" value="TreeGrafter"/>
</dbReference>
<proteinExistence type="inferred from homology"/>
<evidence type="ECO:0000256" key="1">
    <source>
        <dbReference type="ARBA" id="ARBA00004604"/>
    </source>
</evidence>
<evidence type="ECO:0000256" key="6">
    <source>
        <dbReference type="ARBA" id="ARBA00029455"/>
    </source>
</evidence>
<dbReference type="GO" id="GO:0034457">
    <property type="term" value="C:Mpp10 complex"/>
    <property type="evidence" value="ECO:0007669"/>
    <property type="project" value="UniProtKB-UniRule"/>
</dbReference>
<gene>
    <name evidence="9" type="ORF">HICCMSTLAB_LOCUS10444</name>
</gene>
<keyword evidence="3 7" id="KW-0698">rRNA processing</keyword>
<evidence type="ECO:0000256" key="4">
    <source>
        <dbReference type="ARBA" id="ARBA00023242"/>
    </source>
</evidence>
<feature type="region of interest" description="Disordered" evidence="8">
    <location>
        <begin position="114"/>
        <end position="172"/>
    </location>
</feature>
<evidence type="ECO:0000313" key="9">
    <source>
        <dbReference type="EMBL" id="CAG5101371.1"/>
    </source>
</evidence>
<dbReference type="EMBL" id="CAJNRD030001122">
    <property type="protein sequence ID" value="CAG5101371.1"/>
    <property type="molecule type" value="Genomic_DNA"/>
</dbReference>
<feature type="compositionally biased region" description="Basic and acidic residues" evidence="8">
    <location>
        <begin position="126"/>
        <end position="138"/>
    </location>
</feature>
<name>A0A8J2HHJ5_COTCN</name>
<evidence type="ECO:0000256" key="3">
    <source>
        <dbReference type="ARBA" id="ARBA00022552"/>
    </source>
</evidence>
<dbReference type="GO" id="GO:0006364">
    <property type="term" value="P:rRNA processing"/>
    <property type="evidence" value="ECO:0007669"/>
    <property type="project" value="UniProtKB-KW"/>
</dbReference>
<evidence type="ECO:0000256" key="2">
    <source>
        <dbReference type="ARBA" id="ARBA00022517"/>
    </source>
</evidence>
<feature type="compositionally biased region" description="Acidic residues" evidence="8">
    <location>
        <begin position="225"/>
        <end position="235"/>
    </location>
</feature>
<comment type="similarity">
    <text evidence="6 7">Belongs to the MPP10 family.</text>
</comment>
<comment type="subcellular location">
    <subcellularLocation>
        <location evidence="1 7">Nucleus</location>
        <location evidence="1 7">Nucleolus</location>
    </subcellularLocation>
</comment>
<dbReference type="PANTHER" id="PTHR17039:SF0">
    <property type="entry name" value="U3 SMALL NUCLEOLAR RIBONUCLEOPROTEIN PROTEIN MPP10"/>
    <property type="match status" value="1"/>
</dbReference>
<evidence type="ECO:0000256" key="8">
    <source>
        <dbReference type="SAM" id="MobiDB-lite"/>
    </source>
</evidence>
<protein>
    <recommendedName>
        <fullName evidence="7">U3 small nucleolar ribonucleoprotein protein MPP10</fullName>
    </recommendedName>
</protein>
<keyword evidence="10" id="KW-1185">Reference proteome</keyword>
<reference evidence="9" key="1">
    <citation type="submission" date="2021-04" db="EMBL/GenBank/DDBJ databases">
        <authorList>
            <person name="Chebbi M.A.C M."/>
        </authorList>
    </citation>
    <scope>NUCLEOTIDE SEQUENCE</scope>
</reference>
<dbReference type="GO" id="GO:0005732">
    <property type="term" value="C:sno(s)RNA-containing ribonucleoprotein complex"/>
    <property type="evidence" value="ECO:0007669"/>
    <property type="project" value="UniProtKB-UniRule"/>
</dbReference>
<dbReference type="PIRSF" id="PIRSF017300">
    <property type="entry name" value="snoRNP_Mpp10"/>
    <property type="match status" value="1"/>
</dbReference>
<keyword evidence="5 7" id="KW-0687">Ribonucleoprotein</keyword>
<dbReference type="Pfam" id="PF04006">
    <property type="entry name" value="Mpp10"/>
    <property type="match status" value="1"/>
</dbReference>
<comment type="caution">
    <text evidence="9">The sequence shown here is derived from an EMBL/GenBank/DDBJ whole genome shotgun (WGS) entry which is preliminary data.</text>
</comment>
<evidence type="ECO:0000313" key="10">
    <source>
        <dbReference type="Proteomes" id="UP000786811"/>
    </source>
</evidence>
<feature type="region of interest" description="Disordered" evidence="8">
    <location>
        <begin position="560"/>
        <end position="587"/>
    </location>
</feature>
<dbReference type="PANTHER" id="PTHR17039">
    <property type="entry name" value="U3 SMALL NUCLEOLAR RIBONUCLEOPROTEIN PROTEIN MPP10"/>
    <property type="match status" value="1"/>
</dbReference>
<keyword evidence="2 7" id="KW-0690">Ribosome biogenesis</keyword>
<feature type="compositionally biased region" description="Acidic residues" evidence="8">
    <location>
        <begin position="319"/>
        <end position="331"/>
    </location>
</feature>
<dbReference type="InterPro" id="IPR012173">
    <property type="entry name" value="Mpp10"/>
</dbReference>
<feature type="compositionally biased region" description="Low complexity" evidence="8">
    <location>
        <begin position="263"/>
        <end position="274"/>
    </location>
</feature>